<reference evidence="2 3" key="1">
    <citation type="submission" date="2020-03" db="EMBL/GenBank/DDBJ databases">
        <title>Isolation and identification of active actinomycetes.</title>
        <authorList>
            <person name="Sun X."/>
        </authorList>
    </citation>
    <scope>NUCLEOTIDE SEQUENCE [LARGE SCALE GENOMIC DNA]</scope>
    <source>
        <strain evidence="2 3">NEAU-D13</strain>
    </source>
</reference>
<evidence type="ECO:0000256" key="1">
    <source>
        <dbReference type="SAM" id="MobiDB-lite"/>
    </source>
</evidence>
<sequence>MITAESPANSTSDASCNSTSSSSAASPSSWRDTPSGDSTASVSTSAMCWNGSSAIRIAVAAPSGYGSPSRRRRYFVAGNFRKAPRYFA</sequence>
<dbReference type="RefSeq" id="WP_166044149.1">
    <property type="nucleotide sequence ID" value="NZ_JAAMPJ010000001.1"/>
</dbReference>
<proteinExistence type="predicted"/>
<dbReference type="Proteomes" id="UP000481360">
    <property type="component" value="Unassembled WGS sequence"/>
</dbReference>
<dbReference type="EMBL" id="JAAMPJ010000001">
    <property type="protein sequence ID" value="NGY58208.1"/>
    <property type="molecule type" value="Genomic_DNA"/>
</dbReference>
<dbReference type="AlphaFoldDB" id="A0A7C9RMJ2"/>
<protein>
    <submittedName>
        <fullName evidence="2">Uncharacterized protein</fullName>
    </submittedName>
</protein>
<feature type="compositionally biased region" description="Low complexity" evidence="1">
    <location>
        <begin position="8"/>
        <end position="29"/>
    </location>
</feature>
<name>A0A7C9RMJ2_9PSEU</name>
<comment type="caution">
    <text evidence="2">The sequence shown here is derived from an EMBL/GenBank/DDBJ whole genome shotgun (WGS) entry which is preliminary data.</text>
</comment>
<evidence type="ECO:0000313" key="2">
    <source>
        <dbReference type="EMBL" id="NGY58208.1"/>
    </source>
</evidence>
<evidence type="ECO:0000313" key="3">
    <source>
        <dbReference type="Proteomes" id="UP000481360"/>
    </source>
</evidence>
<gene>
    <name evidence="2" type="ORF">G7043_04575</name>
</gene>
<feature type="region of interest" description="Disordered" evidence="1">
    <location>
        <begin position="1"/>
        <end position="43"/>
    </location>
</feature>
<organism evidence="2 3">
    <name type="scientific">Lentzea alba</name>
    <dbReference type="NCBI Taxonomy" id="2714351"/>
    <lineage>
        <taxon>Bacteria</taxon>
        <taxon>Bacillati</taxon>
        <taxon>Actinomycetota</taxon>
        <taxon>Actinomycetes</taxon>
        <taxon>Pseudonocardiales</taxon>
        <taxon>Pseudonocardiaceae</taxon>
        <taxon>Lentzea</taxon>
    </lineage>
</organism>
<feature type="compositionally biased region" description="Polar residues" evidence="1">
    <location>
        <begin position="30"/>
        <end position="43"/>
    </location>
</feature>
<accession>A0A7C9RMJ2</accession>
<keyword evidence="3" id="KW-1185">Reference proteome</keyword>